<name>A0A6J5LK21_9CAUD</name>
<organism evidence="1">
    <name type="scientific">uncultured Caudovirales phage</name>
    <dbReference type="NCBI Taxonomy" id="2100421"/>
    <lineage>
        <taxon>Viruses</taxon>
        <taxon>Duplodnaviria</taxon>
        <taxon>Heunggongvirae</taxon>
        <taxon>Uroviricota</taxon>
        <taxon>Caudoviricetes</taxon>
        <taxon>Peduoviridae</taxon>
        <taxon>Maltschvirus</taxon>
        <taxon>Maltschvirus maltsch</taxon>
    </lineage>
</organism>
<reference evidence="1" key="1">
    <citation type="submission" date="2020-04" db="EMBL/GenBank/DDBJ databases">
        <authorList>
            <person name="Chiriac C."/>
            <person name="Salcher M."/>
            <person name="Ghai R."/>
            <person name="Kavagutti S V."/>
        </authorList>
    </citation>
    <scope>NUCLEOTIDE SEQUENCE</scope>
</reference>
<accession>A0A6J5LK21</accession>
<dbReference type="EMBL" id="LR796274">
    <property type="protein sequence ID" value="CAB4133683.1"/>
    <property type="molecule type" value="Genomic_DNA"/>
</dbReference>
<proteinExistence type="predicted"/>
<evidence type="ECO:0000313" key="1">
    <source>
        <dbReference type="EMBL" id="CAB4133683.1"/>
    </source>
</evidence>
<gene>
    <name evidence="1" type="ORF">UFOVP257_405</name>
</gene>
<protein>
    <submittedName>
        <fullName evidence="1">Uncharacterized protein</fullName>
    </submittedName>
</protein>
<sequence>MFDVFYSGKKPNLFAFEKPADDLKHAATLCRTKYYWFIYGDNDYSKFDFEWRPAPWESQYVHVWSTQWHQYGGAYFANTDTVQDEEWKFHTEIVPINKSTENYTILHEVSSFDFTWRPHPFDPPYIYVFGNQWYGPEQMPTIEYHVSGATERKYLYEPQATLPVTQHNWRVNSDVPVEFDFSWCPDPHDPPYIYVFGNQHWEGERSSTVEYHVTGATERKFVGEIRAKLSTLDIFYVDYLNPNSSIRFDALKEQYPHIERIRYANSIMATIARCCTRSKTARFWVISSKNNYTQFDFDWQPDPWQHTMTHVFPSQWNKWSDTFLINRWEFERHNKWAKGLEEFPNLNFVNNQQVLSGSDGSNIYYVDYGNITPIDQLGKLKKEYPKIRVTRFVDNYLDIFKRIMSTAETEYVWIISSICDYEKFDFTWHPEAWQAEMIHVFPSGSQRRGDTFYIHVESFKEQMYELEILDWFNVINYCKDQVVYRFQSPAITYQGDNLVDAVKSTSFNFPYAMFVNEEDSLEHYYDNPCLWAAKDRMVIPLTARKSSSLIPREARNYVETQIYDYPYIEDTGVVRTSQPLDIIFISNGEPDEELMFHHTEYMTNSDVKWIRGVNGRVAAYQAAARVSTTPWFFAVFAKLEVAGGSFPWYRWQPDYWQEPKHYIFNAQNPVNGLVYGHQGMIAYNKKLVLENNHPGIDFTLSQPHESVPLLSGVARFNQDPWMTWRTAFREVIKLKHFMDTTPTIETEHRLNTWLTVANGDFAEWCLRGASDAIKYYDEVCGDYDKLMLSFEWEWLHQRFKPYNI</sequence>